<dbReference type="NCBIfam" id="NF003417">
    <property type="entry name" value="PRK04813.1"/>
    <property type="match status" value="5"/>
</dbReference>
<dbReference type="InterPro" id="IPR025110">
    <property type="entry name" value="AMP-bd_C"/>
</dbReference>
<dbReference type="Gene3D" id="3.40.50.1820">
    <property type="entry name" value="alpha/beta hydrolase"/>
    <property type="match status" value="2"/>
</dbReference>
<dbReference type="Pfam" id="PF00668">
    <property type="entry name" value="Condensation"/>
    <property type="match status" value="5"/>
</dbReference>
<dbReference type="InterPro" id="IPR006162">
    <property type="entry name" value="Ppantetheine_attach_site"/>
</dbReference>
<comment type="cofactor">
    <cofactor evidence="1">
        <name>pantetheine 4'-phosphate</name>
        <dbReference type="ChEBI" id="CHEBI:47942"/>
    </cofactor>
</comment>
<evidence type="ECO:0000256" key="4">
    <source>
        <dbReference type="ARBA" id="ARBA00022553"/>
    </source>
</evidence>
<dbReference type="GO" id="GO:0044550">
    <property type="term" value="P:secondary metabolite biosynthetic process"/>
    <property type="evidence" value="ECO:0007669"/>
    <property type="project" value="UniProtKB-ARBA"/>
</dbReference>
<dbReference type="PROSITE" id="PS00012">
    <property type="entry name" value="PHOSPHOPANTETHEINE"/>
    <property type="match status" value="4"/>
</dbReference>
<dbReference type="Gene3D" id="3.30.559.10">
    <property type="entry name" value="Chloramphenicol acetyltransferase-like domain"/>
    <property type="match status" value="5"/>
</dbReference>
<feature type="domain" description="Carrier" evidence="5">
    <location>
        <begin position="5274"/>
        <end position="5349"/>
    </location>
</feature>
<dbReference type="CDD" id="cd17646">
    <property type="entry name" value="A_NRPS_AB3403-like"/>
    <property type="match status" value="2"/>
</dbReference>
<dbReference type="SUPFAM" id="SSF52777">
    <property type="entry name" value="CoA-dependent acyltransferases"/>
    <property type="match status" value="10"/>
</dbReference>
<dbReference type="Gene3D" id="3.30.300.30">
    <property type="match status" value="5"/>
</dbReference>
<dbReference type="RefSeq" id="WP_369221101.1">
    <property type="nucleotide sequence ID" value="NZ_CP163441.1"/>
</dbReference>
<dbReference type="InterPro" id="IPR020806">
    <property type="entry name" value="PKS_PP-bd"/>
</dbReference>
<dbReference type="CDD" id="cd19540">
    <property type="entry name" value="LCL_NRPS-like"/>
    <property type="match status" value="2"/>
</dbReference>
<dbReference type="FunFam" id="3.30.300.30:FF:000010">
    <property type="entry name" value="Enterobactin synthetase component F"/>
    <property type="match status" value="5"/>
</dbReference>
<dbReference type="GO" id="GO:0043041">
    <property type="term" value="P:amino acid activation for nonribosomal peptide biosynthetic process"/>
    <property type="evidence" value="ECO:0007669"/>
    <property type="project" value="TreeGrafter"/>
</dbReference>
<dbReference type="SUPFAM" id="SSF56801">
    <property type="entry name" value="Acetyl-CoA synthetase-like"/>
    <property type="match status" value="5"/>
</dbReference>
<dbReference type="InterPro" id="IPR001242">
    <property type="entry name" value="Condensation_dom"/>
</dbReference>
<accession>A0AB39QIV5</accession>
<evidence type="ECO:0000313" key="6">
    <source>
        <dbReference type="EMBL" id="XDQ41450.1"/>
    </source>
</evidence>
<dbReference type="SMART" id="SM00823">
    <property type="entry name" value="PKS_PP"/>
    <property type="match status" value="5"/>
</dbReference>
<dbReference type="InterPro" id="IPR036736">
    <property type="entry name" value="ACP-like_sf"/>
</dbReference>
<dbReference type="FunFam" id="2.30.38.10:FF:000001">
    <property type="entry name" value="Non-ribosomal peptide synthetase PvdI"/>
    <property type="match status" value="4"/>
</dbReference>
<keyword evidence="4" id="KW-0597">Phosphoprotein</keyword>
<dbReference type="FunFam" id="3.40.50.980:FF:000001">
    <property type="entry name" value="Non-ribosomal peptide synthetase"/>
    <property type="match status" value="5"/>
</dbReference>
<feature type="domain" description="Carrier" evidence="5">
    <location>
        <begin position="978"/>
        <end position="1053"/>
    </location>
</feature>
<gene>
    <name evidence="6" type="ORF">AB5J52_03685</name>
</gene>
<dbReference type="Pfam" id="PF00550">
    <property type="entry name" value="PP-binding"/>
    <property type="match status" value="5"/>
</dbReference>
<evidence type="ECO:0000256" key="1">
    <source>
        <dbReference type="ARBA" id="ARBA00001957"/>
    </source>
</evidence>
<feature type="domain" description="Carrier" evidence="5">
    <location>
        <begin position="3118"/>
        <end position="3192"/>
    </location>
</feature>
<dbReference type="SUPFAM" id="SSF47336">
    <property type="entry name" value="ACP-like"/>
    <property type="match status" value="5"/>
</dbReference>
<dbReference type="CDD" id="cd05930">
    <property type="entry name" value="A_NRPS"/>
    <property type="match status" value="2"/>
</dbReference>
<dbReference type="GO" id="GO:0005829">
    <property type="term" value="C:cytosol"/>
    <property type="evidence" value="ECO:0007669"/>
    <property type="project" value="TreeGrafter"/>
</dbReference>
<evidence type="ECO:0000259" key="5">
    <source>
        <dbReference type="PROSITE" id="PS50075"/>
    </source>
</evidence>
<dbReference type="Gene3D" id="2.30.38.10">
    <property type="entry name" value="Luciferase, Domain 3"/>
    <property type="match status" value="5"/>
</dbReference>
<dbReference type="GO" id="GO:0072330">
    <property type="term" value="P:monocarboxylic acid biosynthetic process"/>
    <property type="evidence" value="ECO:0007669"/>
    <property type="project" value="UniProtKB-ARBA"/>
</dbReference>
<dbReference type="PROSITE" id="PS50075">
    <property type="entry name" value="CARRIER"/>
    <property type="match status" value="5"/>
</dbReference>
<dbReference type="FunFam" id="3.40.50.12780:FF:000012">
    <property type="entry name" value="Non-ribosomal peptide synthetase"/>
    <property type="match status" value="3"/>
</dbReference>
<dbReference type="EMBL" id="CP163441">
    <property type="protein sequence ID" value="XDQ41450.1"/>
    <property type="molecule type" value="Genomic_DNA"/>
</dbReference>
<dbReference type="CDD" id="cd12117">
    <property type="entry name" value="A_NRPS_Srf_like"/>
    <property type="match status" value="1"/>
</dbReference>
<dbReference type="InterPro" id="IPR020845">
    <property type="entry name" value="AMP-binding_CS"/>
</dbReference>
<comment type="similarity">
    <text evidence="2">Belongs to the ATP-dependent AMP-binding enzyme family.</text>
</comment>
<dbReference type="FunFam" id="3.40.50.980:FF:000002">
    <property type="entry name" value="Enterobactin synthetase component F"/>
    <property type="match status" value="2"/>
</dbReference>
<dbReference type="InterPro" id="IPR023213">
    <property type="entry name" value="CAT-like_dom_sf"/>
</dbReference>
<dbReference type="InterPro" id="IPR029058">
    <property type="entry name" value="AB_hydrolase_fold"/>
</dbReference>
<dbReference type="Pfam" id="PF00501">
    <property type="entry name" value="AMP-binding"/>
    <property type="match status" value="5"/>
</dbReference>
<dbReference type="InterPro" id="IPR009081">
    <property type="entry name" value="PP-bd_ACP"/>
</dbReference>
<sequence>MGASAQGPWDLMSGQLGVWYAQQLAPDNPAYNIGDCTEIHGELDADLFVRALRRTVQEAETFRLRLCVEGGTPRQFLGEAGEVPVHVADLRGEADPRAVAQEWIQADLDTPVELVGGALSGHAFFVLGSDRFLWYQRAHHIVLDGNGLSQFAERLSQVYGVLRAGGDPAESALRSVSELIETDEVYRDSQERDRDRRFWLEAFSDHEEETASEGPQGRRLAGRPVTHQQDLGVDATARLRATAKRLRVSFAGLMIAASAVYQHRSTGAQDVVLGVSASGRTSMREVGIPGMTANIMPIRLRVRPGMSVGELARQTQRAVQSGLRHQRYQYPDLLRDLKRVGGTPLYDMIVDVMVADRRIGFGDCAITRTGLASGPAESLKIDVLGDAAEGGVQTLIEMNREYYDAEAASSVSRRFLAVLDWLSSTPATASVSAVDLLDPAERRLVLETWNDTVVPGEALPVAQRFAAQVAATPQAVAVVADGSAVCYAELDARANRLAHHLLAQGVGAESLVGLCLPRGLQAIEAILAVWKAGAAYLPLDPAYPAQRLGQLLADSGAGHVLGEAALIGELAAQGVRTIALDDPTVLAELIARPTGAPELHVMTDQLAYVIYTSGSTGKPKGVAVTHRGLANYVASVPGHVGFGTPGGRYALLQPTVTDLGNTVVFASLTTGGELHVLQEGAVTDPSAVAQYLAENRIDFVKVVPSHLAALGAAAGLAALMPAGALVLGGEAASPTLVAGLLEVAGDRGVFNHYGPTETTIGVVAGRLDRKPVAAGVVPLGVPVANTRAYVLDGSLSPVPVGAAGELYVAGPQVARGYVGRSGLTAQRFVACPFGPAGERMYATGDLVRWTTDGELVHLGRTDEQVKVRGFRVEPGEVQAVLAAHESVAQAAVVVREDVPGDKRLVAYVVPAGAPQTADAVRLSELVLAFLAERLPGYLVPSAVVVLDALPLTANGKLNRAGLPAPDYLSSTAKAVGRGPATVHEEILCGVFAQVLGVERVGVDDDFFTLGGHSLLAIRLISRIRTVLNVELPIQVFFEVPSPAGVAAWLAESAVTEGRAALVPAERPERVPLSFAQRRLWFLGQLEGPSVTYNAAVALRLGGELDQQVLAAAFKDVIGRHEVLRTVLPAVDGEPYQRVLPVEACGFELAVVEMAPQELDGAVAEASGYAFDLSAEIPLRATVFAVAPQEHVLVVLVHHIAGDGWSTGPMLRDVSEAYAARLGGAAPVWEPLPVQYADYALWQRELLGDEQDPDSVLSGQVAYWREALAGAPEELELPTDRLRPAVASYRGHEVLLDAPAELHARVLEVARERGVTLFMVLQAALAVTLNRIGAGADIPIGSPVAGRTDEALNDLVGFFVNTLVVRTDLSGDPTFDEVLERVRETSLGAFAHQDVPFEKLVEELSPTRSMARHPLFQVMLTLQNTESARLELPGLRADRVPTGLVFGRFDLDLNLSEAFDADGAPAGLRGVLLAAADLFDAQTVRRIAGWLLQVLETVAEDPQLRVGRIDVLDPAERRLVVEKWNDTAVGVELSTLPGLFAGQVVRTPDAVAVVFEGVEVSYAELDARANRLARLLVGRGVGPESVVAVVMERGVELVVALLAVVKAGGAYLPVDPEYPAGRVEAVLADAGPVCVLGSTALIGVVPDGVARVAVDDPAVVAELAGLSARAPVVGVLPEHPAYVIFTSGSTGRPKGVAVPHAGIVNRLAWMQELPGVAIGVGDRVLQKTPFGFDVSVWEFFWPLVQGAALVLARPGGHREPGYLVELVRGENITVTHFVPSMLETFLREPAAADCTGLRAVFCSGEALAAPLRDRFLELLAGVPLFNLYGPTEASVDVTAARCAVSDGVVVPIGGPVANTRVYVLDGSLSPVPVGVEGELYLAGVQVARGYVGRAGLTAERFVACPFAEGGRMYRTGDRVRWNADGQLVYLGRADDQVKIRGFRIEPGEVQAILAAHASVAQVAVVAREDVPGDIRLVAYAVPAGSDTPSDELASLLREFAGERLPSYMVPSAVVLLDELPVTVNGKVDRKALPAPEYAAGAGRAPATVQEELLCQAFAQILGLPAVGVDDDFFTLGGHSLLAMRLLSRIRSVLGVELAVRELFEAPTPSSLAGRLGQAREGRLALRAMERPERVRLSFAQRRLWFLGELEGASATYNTPMALRLSGEVNREALAEALRDVIGRHEVLRTVFPAVDGEPYQRVLGVEECGFELSVVEVASEGLEDALAEAGRYAFDFSSEIPLRATLFAVSPVEHVLVVLSHHIAMDGWSTAPLVRDLSAAYAARLGGVAPVWESLPVQYADFALWQRELLGDERDSSSVLSRQVKYWREALAGAPEELPLPFDRSRPAVASHRAHTVELDVPAELHGRLVELARERGVTMFMVLQAAVAVTLSRLGAGADIPIGSAIAGRTDEALNDLVGCFVNTVVVRTDLSGDPTFEEVLGRVREAGLSALENQDVPFEKLVEELAPARSLARHPLFQVVLTLQNTGLVADGGALDLPGLGAEPLLSGRAMAKFDLDVIVGEAFGAQGAPAGIRGMLTAAADLFDEGVAGRVAGSLVRVLTAMADDPQTRVDAVDVLGADERRRVLSEWNDTAAAGSGLMVPQVFEAQVARTPQAVAVVSGGVSVSYAELDARANRLAHYLVSQGVGPESVVGLALPRGVEMIAGILAVWKAGAGYLPVDVSQPAERVAFTVKDSRAQLVLTTDELLEDLPSVGVRLVAVDGTLTVMQLAAAPTTSPGVPVDPRSLAYVIYTSGSTGRPKGVAVTHGGLANYVSSVPARVGFEGGKYALLQAQATDLGNTVLFASLLSGGELHVLDEEAVTDPRLVGDYLAEHGIDFLKVVPSHLAALGAVGGVERVLPGRSVVLGGEAASPGWVDELLAAAGERRVFNHYGPTETTIGVATTRLTPGGVVPVGSPVANTRFYVLDERLNPVPVGVEGELYVAGAQLARGYVRRPGSTAERFVACPFGNGTGVPPAEGGGRMYRTGDRAKWSGDGEIVFLGRADEQVKIRGFRIEPGEVASVLTAHPLIAQAAVIAREDTPGDKRLVAYVVADDPDEVEDTLADGVRTFVAARLPEHMVPSAVVVLDALPLTGNGKLDRKALPTPDFAAAGGVSSRGPASVQEEILCEAFAEVLGLESVGVDDDFFALGGHSLLAVSLVEMLRVRGVSVSVKALFQTSTPAGLAVEAGSEQVVVPANLIPEDATEITPEMLPLVELTEAELELIVAKVPGGAANVADVYPLAPLQEGILFHHLMKAGREGERDVYAGPTVLGFDSRMRLDSFLKALQRVIDRHDVYRTAIVWEGLREPVQVVARHAQLPVREVVLDPQGADAAEQLLSIGGAWMELDRAPLMDVHIAAEPDGDGWLALLRVHHLVRDDTTTDALLGEVRTFLTGRGESLSKGLPFRDFVVQARLGVPREEHERYFAGLLGDVTETTAPFGLLDVHGDGTTAVSARSSVEAELTLRLRAIARRMAVSPATVFHLAWARVLAAVSGREDVVFGTVLFGRLNAGAGADRLQGPCLNTLPVRVRVGTSAVGEALAGMRQQLAELLVHEHAPLVLAQQASGVAGGSPLFTALFNYRNGRGGATELGAGLGTGLEEVRILAAEGRTNYPLVANVDDDGNGFSLTIDAVAPADAEQVGTMLHTCLLQLVTALEEDPQARFAALDVLDPAERRLVVEKWNDTAVGVELSTLPGLFAGQVVRTPDAVAVVFEGVEVSYAELDARANRLARLLVGRGVGPESVVAVVMERGVELVVALLAVVKAGGAYLPVDPEYPAGRVEAVLADAGPVCVLGSTALIGVVPDGVARVAVDDPAVVAELAGLSARAPVVGVLPEHPAYVIFTSGSTGRPKGVAVPHAGIVNRLAWMQELPGVAIGVGDRVLQKTPFGFDVSVWEFFWPLVQGAALVLARPGGHREPGYLVELVRGENITVTHFVPSMLETFLREPAAADCTGLRAVFCSGEALAAPLRDRFLELLAGVPLFNLYGPTEASVDVTAARCAVSDGVVVPIGGPVANTRVYVLDGSLAPVPVGVEGELYLAGVQVARGYVGRAGLTAERFVACPFAEGGRMYRTGDRVRWNADGQLVYLGRADDQVKIRGFRIEPGEVQAVLAAHASVAQVAVVAREDVPGDIRLVAYAVPVDVDVSADELLTSLREFAGERLPSYMVPSAVVLLDELPVTVNGKLDRKALPVPQHTTGGGRAPASVREEILCEAFAEVLGLPAVGVDDDFFTLGGHSLLAVALVERLRVRGVSVAVRALFETPTVAGLAAAQTSEGVVVPANAIPVDAREITPEMLPLVDLDATEIERIVATVEGGAANVADVYPLAPLQEGMLFHHMMADQGSETDVYMRPSVLGFDSRERVDAFLDALREVIDRHDVYRTAFVWEGLREPVQVVSRRVGLPVQEVVLDPQGPDPVEQLAAVGGSWMDLTRAPLMTVHIAAEPGGDRWLALLRTHHLVQDHTSVDVLLGELRAFMSGRADTLPAPLPFRDFVAQARLGTPREEHERYFTEVLGDVTETTAPFGVLDAYGDGSTTHQARLVVDDELSCRVREVARRQGVSAATVFHLAWARVLGVVSGRDDVVFGTVLFGRMNSGAGADRVPGLFLNTLPVRVRLDGESVGGALSGMRHQLAGLLVHEHAPLSLAQQASGMTGGSPLFTSIFNYRHNQAAARNFDSGFEGVGVLSTRDLTNYPLSVAVDDDQTGFGLTVDAVASIDPQQVGSLLHTCLRNLVAALQDAPEQTRLGEVGVLGEAERERLLTGWNDTGVAAPVLSVAEVFAAQVARTPDAVAVVCGDVELSYAELDVRAAALAGVLRDHGVGAESLVGVVMDRSVELLVALLAVVKAGGAYLPVDVESPSERVAFVFQDAAPVCVLTTRDAASRVPGSVEVPVLVVDGEQVPAGSALVGDVGVGLECPVYVMYTSGSTGVPKGVVTTQRDLVELASASHWGVGSGDRVLFQAPHAFDASSYEVWVALLSGATVVVAPTGAVDAGVLRSLLVDCAVSHVHVTAGLFRVIAEQDPQCFAGVREVLTGGDVVPVGAVRRVLEANAGVVVRHLYGPTEVTLCATQHEVGSPEALGGVLPIGGPLDGTRVYVLDEYLAPVPVGVAGELYVAGAGLARGYLNRPGLTGERFVADPFGVAGGRLYRTGDRVKWSADGRLVFAGRADEQVKIRGFRVEPAEVESVVAAHPQVAQAAVIAREDVPGDKRLVAYVVGDGDSTELVTSLREFVAGRLPSYMVPSAVVVLEELPLTVNGKLDRKALPAPEYAAGAGRAPATVQEELLCQAFAQVLGLDRVGVEDDFFALGGHSLLATRLVSEVRESLRAELPIRAVFEARTPEGLAGWLASQIETQSTARPTLRPMRKQEDH</sequence>
<dbReference type="Gene3D" id="1.10.1200.10">
    <property type="entry name" value="ACP-like"/>
    <property type="match status" value="3"/>
</dbReference>
<dbReference type="InterPro" id="IPR045851">
    <property type="entry name" value="AMP-bd_C_sf"/>
</dbReference>
<dbReference type="Gene3D" id="3.30.559.30">
    <property type="entry name" value="Nonribosomal peptide synthetase, condensation domain"/>
    <property type="match status" value="5"/>
</dbReference>
<protein>
    <submittedName>
        <fullName evidence="6">Amino acid adenylation domain-containing protein</fullName>
    </submittedName>
</protein>
<dbReference type="GO" id="GO:0003824">
    <property type="term" value="F:catalytic activity"/>
    <property type="evidence" value="ECO:0007669"/>
    <property type="project" value="InterPro"/>
</dbReference>
<dbReference type="InterPro" id="IPR000873">
    <property type="entry name" value="AMP-dep_synth/lig_dom"/>
</dbReference>
<evidence type="ECO:0000256" key="3">
    <source>
        <dbReference type="ARBA" id="ARBA00022450"/>
    </source>
</evidence>
<dbReference type="CDD" id="cd19544">
    <property type="entry name" value="E-C_NRPS"/>
    <property type="match status" value="2"/>
</dbReference>
<dbReference type="FunFam" id="1.10.1200.10:FF:000005">
    <property type="entry name" value="Nonribosomal peptide synthetase 1"/>
    <property type="match status" value="1"/>
</dbReference>
<dbReference type="Pfam" id="PF13193">
    <property type="entry name" value="AMP-binding_C"/>
    <property type="match status" value="5"/>
</dbReference>
<dbReference type="PROSITE" id="PS00455">
    <property type="entry name" value="AMP_BINDING"/>
    <property type="match status" value="5"/>
</dbReference>
<dbReference type="InterPro" id="IPR010071">
    <property type="entry name" value="AA_adenyl_dom"/>
</dbReference>
<dbReference type="PANTHER" id="PTHR45527">
    <property type="entry name" value="NONRIBOSOMAL PEPTIDE SYNTHETASE"/>
    <property type="match status" value="1"/>
</dbReference>
<dbReference type="NCBIfam" id="TIGR01733">
    <property type="entry name" value="AA-adenyl-dom"/>
    <property type="match status" value="5"/>
</dbReference>
<organism evidence="6">
    <name type="scientific">Streptomyces sp. R39</name>
    <dbReference type="NCBI Taxonomy" id="3238631"/>
    <lineage>
        <taxon>Bacteria</taxon>
        <taxon>Bacillati</taxon>
        <taxon>Actinomycetota</taxon>
        <taxon>Actinomycetes</taxon>
        <taxon>Kitasatosporales</taxon>
        <taxon>Streptomycetaceae</taxon>
        <taxon>Streptomyces</taxon>
    </lineage>
</organism>
<dbReference type="PANTHER" id="PTHR45527:SF1">
    <property type="entry name" value="FATTY ACID SYNTHASE"/>
    <property type="match status" value="1"/>
</dbReference>
<reference evidence="6" key="1">
    <citation type="submission" date="2024-07" db="EMBL/GenBank/DDBJ databases">
        <authorList>
            <person name="Yu S.T."/>
        </authorList>
    </citation>
    <scope>NUCLEOTIDE SEQUENCE</scope>
    <source>
        <strain evidence="6">R39</strain>
    </source>
</reference>
<dbReference type="GO" id="GO:0017000">
    <property type="term" value="P:antibiotic biosynthetic process"/>
    <property type="evidence" value="ECO:0007669"/>
    <property type="project" value="UniProtKB-ARBA"/>
</dbReference>
<name>A0AB39QIV5_9ACTN</name>
<feature type="domain" description="Carrier" evidence="5">
    <location>
        <begin position="2043"/>
        <end position="2118"/>
    </location>
</feature>
<proteinExistence type="inferred from homology"/>
<feature type="domain" description="Carrier" evidence="5">
    <location>
        <begin position="4202"/>
        <end position="4276"/>
    </location>
</feature>
<dbReference type="GO" id="GO:0031177">
    <property type="term" value="F:phosphopantetheine binding"/>
    <property type="evidence" value="ECO:0007669"/>
    <property type="project" value="InterPro"/>
</dbReference>
<evidence type="ECO:0000256" key="2">
    <source>
        <dbReference type="ARBA" id="ARBA00006432"/>
    </source>
</evidence>
<keyword evidence="3" id="KW-0596">Phosphopantetheine</keyword>
<dbReference type="GO" id="GO:0008610">
    <property type="term" value="P:lipid biosynthetic process"/>
    <property type="evidence" value="ECO:0007669"/>
    <property type="project" value="UniProtKB-ARBA"/>
</dbReference>
<dbReference type="FunFam" id="1.10.1200.10:FF:000016">
    <property type="entry name" value="Non-ribosomal peptide synthase"/>
    <property type="match status" value="3"/>
</dbReference>
<dbReference type="Gene3D" id="3.40.50.980">
    <property type="match status" value="10"/>
</dbReference>